<feature type="transmembrane region" description="Helical" evidence="5">
    <location>
        <begin position="125"/>
        <end position="148"/>
    </location>
</feature>
<accession>K7YM90</accession>
<dbReference type="RefSeq" id="WP_015088125.1">
    <property type="nucleotide sequence ID" value="NC_019566.1"/>
</dbReference>
<proteinExistence type="predicted"/>
<keyword evidence="7" id="KW-1185">Reference proteome</keyword>
<dbReference type="STRING" id="1193729.A1OE_434"/>
<organism evidence="6 7">
    <name type="scientific">Candidatus Endolissoclinum faulkneri L2</name>
    <dbReference type="NCBI Taxonomy" id="1193729"/>
    <lineage>
        <taxon>Bacteria</taxon>
        <taxon>Pseudomonadati</taxon>
        <taxon>Pseudomonadota</taxon>
        <taxon>Alphaproteobacteria</taxon>
        <taxon>Rhodospirillales</taxon>
        <taxon>Rhodospirillaceae</taxon>
        <taxon>Candidatus Endolissoclinum</taxon>
    </lineage>
</organism>
<dbReference type="KEGG" id="thal:A1OE_434"/>
<feature type="transmembrane region" description="Helical" evidence="5">
    <location>
        <begin position="57"/>
        <end position="78"/>
    </location>
</feature>
<keyword evidence="4 5" id="KW-0472">Membrane</keyword>
<reference evidence="6 7" key="1">
    <citation type="journal article" date="2012" name="Proc. Natl. Acad. Sci. U.S.A.">
        <title>Genome streamlining and chemical defense in a coral reef symbiosis.</title>
        <authorList>
            <person name="Kwan J.C."/>
            <person name="Donia M.S."/>
            <person name="Han A.W."/>
            <person name="Hirose E."/>
            <person name="Haygood M.G."/>
            <person name="Schmidt E.W."/>
        </authorList>
    </citation>
    <scope>NUCLEOTIDE SEQUENCE [LARGE SCALE GENOMIC DNA]</scope>
    <source>
        <strain evidence="6 7">L2</strain>
    </source>
</reference>
<feature type="transmembrane region" description="Helical" evidence="5">
    <location>
        <begin position="20"/>
        <end position="45"/>
    </location>
</feature>
<keyword evidence="3 5" id="KW-1133">Transmembrane helix</keyword>
<dbReference type="Pfam" id="PF07264">
    <property type="entry name" value="EI24"/>
    <property type="match status" value="1"/>
</dbReference>
<dbReference type="AlphaFoldDB" id="K7YM90"/>
<dbReference type="OrthoDB" id="5421146at2"/>
<evidence type="ECO:0000256" key="2">
    <source>
        <dbReference type="ARBA" id="ARBA00022692"/>
    </source>
</evidence>
<dbReference type="InterPro" id="IPR059112">
    <property type="entry name" value="CysZ/EI24"/>
</dbReference>
<dbReference type="EMBL" id="CP003539">
    <property type="protein sequence ID" value="AFX98627.1"/>
    <property type="molecule type" value="Genomic_DNA"/>
</dbReference>
<evidence type="ECO:0000313" key="6">
    <source>
        <dbReference type="EMBL" id="AFX98627.1"/>
    </source>
</evidence>
<sequence>MFRSICLTIVQLAAPSIRLILMVAIVASSLFIIAITFGINYALTFLAHTGINWFDKILIWFGSMGAFLCALILFPSFAQMISGLFTDRISNAVISTYYPNLTAERHIPINEMIGYGIRFSFLSMFLNIVALPFYFLLPGFNLIIFYILNSYLLGREYAEMIGLRTLDKISMRLFWEANRTQIFLGGAIITTIAFIPALNLTTPVAATTFAIHEHERLRRLAFSR</sequence>
<dbReference type="HOGENOM" id="CLU_081565_0_1_5"/>
<feature type="transmembrane region" description="Helical" evidence="5">
    <location>
        <begin position="182"/>
        <end position="211"/>
    </location>
</feature>
<evidence type="ECO:0000256" key="5">
    <source>
        <dbReference type="SAM" id="Phobius"/>
    </source>
</evidence>
<evidence type="ECO:0000313" key="7">
    <source>
        <dbReference type="Proteomes" id="UP000010077"/>
    </source>
</evidence>
<comment type="subcellular location">
    <subcellularLocation>
        <location evidence="1">Membrane</location>
        <topology evidence="1">Multi-pass membrane protein</topology>
    </subcellularLocation>
</comment>
<keyword evidence="2 5" id="KW-0812">Transmembrane</keyword>
<dbReference type="Proteomes" id="UP000010077">
    <property type="component" value="Chromosome"/>
</dbReference>
<name>K7YM90_9PROT</name>
<gene>
    <name evidence="6" type="ORF">A1OE_434</name>
</gene>
<protein>
    <recommendedName>
        <fullName evidence="8">Etoposide-induced 2.4 family protein</fullName>
    </recommendedName>
</protein>
<evidence type="ECO:0008006" key="8">
    <source>
        <dbReference type="Google" id="ProtNLM"/>
    </source>
</evidence>
<dbReference type="eggNOG" id="COG2981">
    <property type="taxonomic scope" value="Bacteria"/>
</dbReference>
<evidence type="ECO:0000256" key="1">
    <source>
        <dbReference type="ARBA" id="ARBA00004141"/>
    </source>
</evidence>
<evidence type="ECO:0000256" key="4">
    <source>
        <dbReference type="ARBA" id="ARBA00023136"/>
    </source>
</evidence>
<evidence type="ECO:0000256" key="3">
    <source>
        <dbReference type="ARBA" id="ARBA00022989"/>
    </source>
</evidence>